<sequence length="239" mass="25760">LSGRPLSQHQSPARMGWTRCRGWLWSGWQQARSLSHGLKQRHVTMLSIAGVIGAGLFVGSGHAIAEAGPAVLLAYGMAGLLVVLVMRMLGEMAVASPDTGSFSTYADRAIGHWAGYIIGWLYWWFWVLVIPLEANAAATILHAWFASVPMWAFALGITILLTITNLFSVKNYGEFEFWFALVKVVAIVAFLAVAGAAMFGLIPGSQVSGTARLFDQGGFMPKGFGAVLGAMLTTMFTFL</sequence>
<name>A0A8W7Q019_ANOCL</name>
<evidence type="ECO:0000256" key="1">
    <source>
        <dbReference type="ARBA" id="ARBA00004141"/>
    </source>
</evidence>
<comment type="subcellular location">
    <subcellularLocation>
        <location evidence="1">Membrane</location>
        <topology evidence="1">Multi-pass membrane protein</topology>
    </subcellularLocation>
</comment>
<evidence type="ECO:0000256" key="5">
    <source>
        <dbReference type="ARBA" id="ARBA00023136"/>
    </source>
</evidence>
<dbReference type="PROSITE" id="PS00218">
    <property type="entry name" value="AMINO_ACID_PERMEASE_1"/>
    <property type="match status" value="1"/>
</dbReference>
<keyword evidence="3 6" id="KW-0812">Transmembrane</keyword>
<dbReference type="GO" id="GO:0016020">
    <property type="term" value="C:membrane"/>
    <property type="evidence" value="ECO:0007669"/>
    <property type="project" value="UniProtKB-SubCell"/>
</dbReference>
<evidence type="ECO:0000256" key="3">
    <source>
        <dbReference type="ARBA" id="ARBA00022692"/>
    </source>
</evidence>
<feature type="transmembrane region" description="Helical" evidence="6">
    <location>
        <begin position="141"/>
        <end position="163"/>
    </location>
</feature>
<dbReference type="GO" id="GO:0006865">
    <property type="term" value="P:amino acid transport"/>
    <property type="evidence" value="ECO:0007669"/>
    <property type="project" value="InterPro"/>
</dbReference>
<keyword evidence="5 6" id="KW-0472">Membrane</keyword>
<dbReference type="PANTHER" id="PTHR43495:SF5">
    <property type="entry name" value="GAMMA-AMINOBUTYRIC ACID PERMEASE"/>
    <property type="match status" value="1"/>
</dbReference>
<feature type="domain" description="Amino acid permease/ SLC12A" evidence="7">
    <location>
        <begin position="42"/>
        <end position="238"/>
    </location>
</feature>
<dbReference type="Gene3D" id="1.20.1740.10">
    <property type="entry name" value="Amino acid/polyamine transporter I"/>
    <property type="match status" value="1"/>
</dbReference>
<dbReference type="EnsemblMetazoa" id="ACOM040329-RA">
    <property type="protein sequence ID" value="ACOM040329-PA.1"/>
    <property type="gene ID" value="ACOM040329"/>
</dbReference>
<feature type="transmembrane region" description="Helical" evidence="6">
    <location>
        <begin position="110"/>
        <end position="129"/>
    </location>
</feature>
<dbReference type="Pfam" id="PF00324">
    <property type="entry name" value="AA_permease"/>
    <property type="match status" value="1"/>
</dbReference>
<accession>A0A8W7Q019</accession>
<keyword evidence="4 6" id="KW-1133">Transmembrane helix</keyword>
<dbReference type="InterPro" id="IPR004841">
    <property type="entry name" value="AA-permease/SLC12A_dom"/>
</dbReference>
<feature type="transmembrane region" description="Helical" evidence="6">
    <location>
        <begin position="175"/>
        <end position="199"/>
    </location>
</feature>
<feature type="transmembrane region" description="Helical" evidence="6">
    <location>
        <begin position="219"/>
        <end position="238"/>
    </location>
</feature>
<evidence type="ECO:0000256" key="4">
    <source>
        <dbReference type="ARBA" id="ARBA00022989"/>
    </source>
</evidence>
<dbReference type="AlphaFoldDB" id="A0A8W7Q019"/>
<evidence type="ECO:0000256" key="6">
    <source>
        <dbReference type="SAM" id="Phobius"/>
    </source>
</evidence>
<evidence type="ECO:0000256" key="2">
    <source>
        <dbReference type="ARBA" id="ARBA00022448"/>
    </source>
</evidence>
<dbReference type="InterPro" id="IPR004840">
    <property type="entry name" value="Amino_acid_permease_CS"/>
</dbReference>
<proteinExistence type="predicted"/>
<dbReference type="GO" id="GO:0055085">
    <property type="term" value="P:transmembrane transport"/>
    <property type="evidence" value="ECO:0007669"/>
    <property type="project" value="InterPro"/>
</dbReference>
<dbReference type="Proteomes" id="UP000075882">
    <property type="component" value="Unassembled WGS sequence"/>
</dbReference>
<dbReference type="PANTHER" id="PTHR43495">
    <property type="entry name" value="GABA PERMEASE"/>
    <property type="match status" value="1"/>
</dbReference>
<feature type="transmembrane region" description="Helical" evidence="6">
    <location>
        <begin position="43"/>
        <end position="64"/>
    </location>
</feature>
<evidence type="ECO:0000259" key="7">
    <source>
        <dbReference type="Pfam" id="PF00324"/>
    </source>
</evidence>
<reference evidence="8" key="1">
    <citation type="submission" date="2022-08" db="UniProtKB">
        <authorList>
            <consortium name="EnsemblMetazoa"/>
        </authorList>
    </citation>
    <scope>IDENTIFICATION</scope>
</reference>
<keyword evidence="2" id="KW-0813">Transport</keyword>
<evidence type="ECO:0000313" key="8">
    <source>
        <dbReference type="EnsemblMetazoa" id="ACOM040329-PA.1"/>
    </source>
</evidence>
<feature type="transmembrane region" description="Helical" evidence="6">
    <location>
        <begin position="70"/>
        <end position="89"/>
    </location>
</feature>
<organism evidence="8">
    <name type="scientific">Anopheles coluzzii</name>
    <name type="common">African malaria mosquito</name>
    <dbReference type="NCBI Taxonomy" id="1518534"/>
    <lineage>
        <taxon>Eukaryota</taxon>
        <taxon>Metazoa</taxon>
        <taxon>Ecdysozoa</taxon>
        <taxon>Arthropoda</taxon>
        <taxon>Hexapoda</taxon>
        <taxon>Insecta</taxon>
        <taxon>Pterygota</taxon>
        <taxon>Neoptera</taxon>
        <taxon>Endopterygota</taxon>
        <taxon>Diptera</taxon>
        <taxon>Nematocera</taxon>
        <taxon>Culicoidea</taxon>
        <taxon>Culicidae</taxon>
        <taxon>Anophelinae</taxon>
        <taxon>Anopheles</taxon>
    </lineage>
</organism>
<protein>
    <recommendedName>
        <fullName evidence="7">Amino acid permease/ SLC12A domain-containing protein</fullName>
    </recommendedName>
</protein>